<evidence type="ECO:0000256" key="6">
    <source>
        <dbReference type="SAM" id="Coils"/>
    </source>
</evidence>
<dbReference type="InterPro" id="IPR032378">
    <property type="entry name" value="ZC3H15/TMA46_C"/>
</dbReference>
<dbReference type="Pfam" id="PF12848">
    <property type="entry name" value="ABC_tran_Xtn"/>
    <property type="match status" value="1"/>
</dbReference>
<feature type="compositionally biased region" description="Low complexity" evidence="7">
    <location>
        <begin position="382"/>
        <end position="394"/>
    </location>
</feature>
<dbReference type="Gene3D" id="6.20.400.10">
    <property type="match status" value="1"/>
</dbReference>
<feature type="domain" description="ABC transporter" evidence="9">
    <location>
        <begin position="880"/>
        <end position="1102"/>
    </location>
</feature>
<evidence type="ECO:0000313" key="10">
    <source>
        <dbReference type="EMBL" id="CAD8728246.1"/>
    </source>
</evidence>
<dbReference type="GO" id="GO:0016887">
    <property type="term" value="F:ATP hydrolysis activity"/>
    <property type="evidence" value="ECO:0007669"/>
    <property type="project" value="InterPro"/>
</dbReference>
<dbReference type="PANTHER" id="PTHR19211">
    <property type="entry name" value="ATP-BINDING TRANSPORT PROTEIN-RELATED"/>
    <property type="match status" value="1"/>
</dbReference>
<feature type="zinc finger region" description="C3H1-type" evidence="5">
    <location>
        <begin position="110"/>
        <end position="138"/>
    </location>
</feature>
<feature type="compositionally biased region" description="Acidic residues" evidence="7">
    <location>
        <begin position="372"/>
        <end position="381"/>
    </location>
</feature>
<gene>
    <name evidence="10" type="ORF">OMED0936_LOCUS1022</name>
</gene>
<feature type="domain" description="ABC transporter" evidence="9">
    <location>
        <begin position="569"/>
        <end position="810"/>
    </location>
</feature>
<dbReference type="InterPro" id="IPR000571">
    <property type="entry name" value="Znf_CCCH"/>
</dbReference>
<dbReference type="Pfam" id="PF16543">
    <property type="entry name" value="DFRP_C"/>
    <property type="match status" value="1"/>
</dbReference>
<name>A0A6U0FCA4_9CHLO</name>
<dbReference type="SMART" id="SM00356">
    <property type="entry name" value="ZnF_C3H1"/>
    <property type="match status" value="2"/>
</dbReference>
<dbReference type="AlphaFoldDB" id="A0A6U0FCA4"/>
<dbReference type="InterPro" id="IPR050611">
    <property type="entry name" value="ABCF"/>
</dbReference>
<feature type="compositionally biased region" description="Acidic residues" evidence="7">
    <location>
        <begin position="395"/>
        <end position="404"/>
    </location>
</feature>
<dbReference type="InterPro" id="IPR003439">
    <property type="entry name" value="ABC_transporter-like_ATP-bd"/>
</dbReference>
<keyword evidence="3" id="KW-0067">ATP-binding</keyword>
<keyword evidence="6" id="KW-0175">Coiled coil</keyword>
<feature type="domain" description="C3H1-type" evidence="8">
    <location>
        <begin position="181"/>
        <end position="218"/>
    </location>
</feature>
<dbReference type="Gene3D" id="4.10.1000.10">
    <property type="entry name" value="Zinc finger, CCCH-type"/>
    <property type="match status" value="1"/>
</dbReference>
<feature type="compositionally biased region" description="Basic and acidic residues" evidence="7">
    <location>
        <begin position="18"/>
        <end position="29"/>
    </location>
</feature>
<reference evidence="10" key="1">
    <citation type="submission" date="2021-01" db="EMBL/GenBank/DDBJ databases">
        <authorList>
            <person name="Corre E."/>
            <person name="Pelletier E."/>
            <person name="Niang G."/>
            <person name="Scheremetjew M."/>
            <person name="Finn R."/>
            <person name="Kale V."/>
            <person name="Holt S."/>
            <person name="Cochrane G."/>
            <person name="Meng A."/>
            <person name="Brown T."/>
            <person name="Cohen L."/>
        </authorList>
    </citation>
    <scope>NUCLEOTIDE SEQUENCE</scope>
    <source>
        <strain evidence="10">Clade-D-RCC2573</strain>
    </source>
</reference>
<dbReference type="EMBL" id="HBFF01001274">
    <property type="protein sequence ID" value="CAD8728246.1"/>
    <property type="molecule type" value="Transcribed_RNA"/>
</dbReference>
<dbReference type="Pfam" id="PF00005">
    <property type="entry name" value="ABC_tran"/>
    <property type="match status" value="2"/>
</dbReference>
<comment type="similarity">
    <text evidence="4">Belongs to the ABC transporter superfamily. ABCF family. EF3 (TC 3.A.1.121) subfamily.</text>
</comment>
<dbReference type="PROSITE" id="PS00211">
    <property type="entry name" value="ABC_TRANSPORTER_1"/>
    <property type="match status" value="1"/>
</dbReference>
<dbReference type="InterPro" id="IPR017871">
    <property type="entry name" value="ABC_transporter-like_CS"/>
</dbReference>
<dbReference type="GO" id="GO:0008270">
    <property type="term" value="F:zinc ion binding"/>
    <property type="evidence" value="ECO:0007669"/>
    <property type="project" value="UniProtKB-KW"/>
</dbReference>
<sequence>MGKTPAQENRLKAKKQGMSHEDVKKQQAADARKIKELANKDLTFGQTKGAGLNKKHEVHLQRLKDMADPTTELGKATLRAARKKAKEQQEFLLRTKGIDVKQPECPPGVDPKTILCEFFKHGCCAKTADKCKYSHQLDIAAREQKRSVFELPDEDSIEMWDQKKLEAVIARKHGAEKNTSNETAIVCKHFLDAVEKKLYGWFWHCPGGADCKYKHKLPPGFVFKSELRERLLEEARARKTDQDILREKLIELKKNGPSTAMTLDVYLEWKKERVEKRRVADEAATEERKKKGLLTGREIIEAQLGDAVSSEDAGSSAGDDEIVRLMKERREADDEAEAKAAEEARENLERAKQLGDLYNIEMLPDEVDDFADLDDEEEDFAPPEGWTPDAVAPDAGEDGDDEEANAANAAREAKEESDRVARKQAELKKLEEEGIVLAMKTTTTDKEAALFKPAVEIPDEALGDGELDPKKLGEMIAAKRAAEEAQRQQELADLAADKEAKEAAKAAKKAEREAARAAKKKSKKKGDDDDDTIDSIEKAMGNVEIETTSASLKRISTGVLASRPTARDIKIINFSMGMGGRELIKDCDIEITIGRRYGLLGQNGCGKTNFLECLARREVPIPDHIDLYHLREEAVPTDRSAIQTVIDEVKAEMERLNAFEQHILETTGPDDERLELIYDRLEEIDPTTFEARAAELLHSLGFEQYMIHRATKDMSGGWRMRVALAKALFASPTLLLLDEPTNHLDLEACVWLESYLAQYKKCLIIVSHSQDFLNGVCTHIIWLTQQKLQYYTGNYDTFQKTLNENNVVQQKKYEKEQADIKHLKEFIASCGTYSNMRKQAESKQKIIDKMVAAGLTPPVVKEHDFTFDFPDCQKVPPPVLPFGNVSFSYSGKKEDYLYENLELGVDCDSRIALVGPNGAGKSTLLKLMTGELTPSEGTVDRHPALSIGKYHQHSVDVLDKSMKTLDFFMQQYPNTMTFKREMEEWRGYLGRYGISGRMQTQLIGELSEGQQSRLVFAMLCMSRPNLLLLDEPTNHLDLEAIDALAEAIKRYNGGLVLVSHDFRLIDQVADQIWVCEDKSVKVWTDEGGIRAYKKKLAKKAERESAERKLKGSK</sequence>
<dbReference type="GO" id="GO:0005524">
    <property type="term" value="F:ATP binding"/>
    <property type="evidence" value="ECO:0007669"/>
    <property type="project" value="UniProtKB-KW"/>
</dbReference>
<dbReference type="PROSITE" id="PS50893">
    <property type="entry name" value="ABC_TRANSPORTER_2"/>
    <property type="match status" value="2"/>
</dbReference>
<evidence type="ECO:0000256" key="1">
    <source>
        <dbReference type="ARBA" id="ARBA00022737"/>
    </source>
</evidence>
<evidence type="ECO:0000256" key="5">
    <source>
        <dbReference type="PROSITE-ProRule" id="PRU00723"/>
    </source>
</evidence>
<evidence type="ECO:0000256" key="2">
    <source>
        <dbReference type="ARBA" id="ARBA00022741"/>
    </source>
</evidence>
<evidence type="ECO:0000259" key="8">
    <source>
        <dbReference type="PROSITE" id="PS50103"/>
    </source>
</evidence>
<dbReference type="SUPFAM" id="SSF52540">
    <property type="entry name" value="P-loop containing nucleoside triphosphate hydrolases"/>
    <property type="match status" value="2"/>
</dbReference>
<dbReference type="FunFam" id="3.40.50.300:FF:000104">
    <property type="entry name" value="ATP-binding cassette sub-family F member 3"/>
    <property type="match status" value="1"/>
</dbReference>
<keyword evidence="5" id="KW-0479">Metal-binding</keyword>
<evidence type="ECO:0000256" key="7">
    <source>
        <dbReference type="SAM" id="MobiDB-lite"/>
    </source>
</evidence>
<evidence type="ECO:0000259" key="9">
    <source>
        <dbReference type="PROSITE" id="PS50893"/>
    </source>
</evidence>
<dbReference type="PANTHER" id="PTHR19211:SF15">
    <property type="entry name" value="ATP-BINDING CASSETTE SUB-FAMILY F MEMBER 2"/>
    <property type="match status" value="1"/>
</dbReference>
<keyword evidence="5" id="KW-0862">Zinc</keyword>
<protein>
    <submittedName>
        <fullName evidence="10">Uncharacterized protein</fullName>
    </submittedName>
</protein>
<feature type="compositionally biased region" description="Basic and acidic residues" evidence="7">
    <location>
        <begin position="411"/>
        <end position="422"/>
    </location>
</feature>
<feature type="coiled-coil region" evidence="6">
    <location>
        <begin position="322"/>
        <end position="361"/>
    </location>
</feature>
<feature type="zinc finger region" description="C3H1-type" evidence="5">
    <location>
        <begin position="181"/>
        <end position="218"/>
    </location>
</feature>
<keyword evidence="2" id="KW-0547">Nucleotide-binding</keyword>
<dbReference type="CDD" id="cd03221">
    <property type="entry name" value="ABCF_EF-3"/>
    <property type="match status" value="2"/>
</dbReference>
<feature type="compositionally biased region" description="Basic and acidic residues" evidence="7">
    <location>
        <begin position="503"/>
        <end position="516"/>
    </location>
</feature>
<feature type="domain" description="C3H1-type" evidence="8">
    <location>
        <begin position="110"/>
        <end position="138"/>
    </location>
</feature>
<feature type="region of interest" description="Disordered" evidence="7">
    <location>
        <begin position="503"/>
        <end position="533"/>
    </location>
</feature>
<feature type="region of interest" description="Disordered" evidence="7">
    <location>
        <begin position="1"/>
        <end position="29"/>
    </location>
</feature>
<keyword evidence="5" id="KW-0863">Zinc-finger</keyword>
<keyword evidence="1" id="KW-0677">Repeat</keyword>
<dbReference type="InterPro" id="IPR032781">
    <property type="entry name" value="ABC_tran_Xtn"/>
</dbReference>
<accession>A0A6U0FCA4</accession>
<dbReference type="InterPro" id="IPR003593">
    <property type="entry name" value="AAA+_ATPase"/>
</dbReference>
<proteinExistence type="inferred from homology"/>
<dbReference type="InterPro" id="IPR027417">
    <property type="entry name" value="P-loop_NTPase"/>
</dbReference>
<dbReference type="FunFam" id="3.40.50.300:FF:000011">
    <property type="entry name" value="Putative ABC transporter ATP-binding component"/>
    <property type="match status" value="1"/>
</dbReference>
<feature type="region of interest" description="Disordered" evidence="7">
    <location>
        <begin position="372"/>
        <end position="422"/>
    </location>
</feature>
<evidence type="ECO:0000256" key="3">
    <source>
        <dbReference type="ARBA" id="ARBA00022840"/>
    </source>
</evidence>
<evidence type="ECO:0000256" key="4">
    <source>
        <dbReference type="ARBA" id="ARBA00061344"/>
    </source>
</evidence>
<dbReference type="PROSITE" id="PS50103">
    <property type="entry name" value="ZF_C3H1"/>
    <property type="match status" value="2"/>
</dbReference>
<dbReference type="Gene3D" id="3.40.50.300">
    <property type="entry name" value="P-loop containing nucleotide triphosphate hydrolases"/>
    <property type="match status" value="2"/>
</dbReference>
<organism evidence="10">
    <name type="scientific">Ostreococcus mediterraneus</name>
    <dbReference type="NCBI Taxonomy" id="1486918"/>
    <lineage>
        <taxon>Eukaryota</taxon>
        <taxon>Viridiplantae</taxon>
        <taxon>Chlorophyta</taxon>
        <taxon>Mamiellophyceae</taxon>
        <taxon>Mamiellales</taxon>
        <taxon>Bathycoccaceae</taxon>
        <taxon>Ostreococcus</taxon>
    </lineage>
</organism>
<dbReference type="SMART" id="SM00382">
    <property type="entry name" value="AAA"/>
    <property type="match status" value="2"/>
</dbReference>